<dbReference type="FunFam" id="1.10.340.70:FF:000003">
    <property type="entry name" value="Protein CBG25708"/>
    <property type="match status" value="1"/>
</dbReference>
<dbReference type="CDD" id="cd01647">
    <property type="entry name" value="RT_LTR"/>
    <property type="match status" value="1"/>
</dbReference>
<name>A0A3S0Z6J9_ELYCH</name>
<evidence type="ECO:0000256" key="9">
    <source>
        <dbReference type="ARBA" id="ARBA00022989"/>
    </source>
</evidence>
<evidence type="ECO:0000256" key="7">
    <source>
        <dbReference type="ARBA" id="ARBA00022801"/>
    </source>
</evidence>
<dbReference type="GO" id="GO:0016020">
    <property type="term" value="C:membrane"/>
    <property type="evidence" value="ECO:0007669"/>
    <property type="project" value="UniProtKB-SubCell"/>
</dbReference>
<dbReference type="STRING" id="188477.A0A3S0Z6J9"/>
<dbReference type="PANTHER" id="PTHR37984:SF13">
    <property type="entry name" value="RIBONUCLEASE H"/>
    <property type="match status" value="1"/>
</dbReference>
<dbReference type="InterPro" id="IPR000477">
    <property type="entry name" value="RT_dom"/>
</dbReference>
<dbReference type="PANTHER" id="PTHR37984">
    <property type="entry name" value="PROTEIN CBG26694"/>
    <property type="match status" value="1"/>
</dbReference>
<evidence type="ECO:0000259" key="11">
    <source>
        <dbReference type="PROSITE" id="PS50878"/>
    </source>
</evidence>
<dbReference type="Pfam" id="PF00520">
    <property type="entry name" value="Ion_trans"/>
    <property type="match status" value="1"/>
</dbReference>
<dbReference type="Gene3D" id="3.30.70.270">
    <property type="match status" value="2"/>
</dbReference>
<keyword evidence="5" id="KW-0540">Nuclease</keyword>
<evidence type="ECO:0000256" key="8">
    <source>
        <dbReference type="ARBA" id="ARBA00022918"/>
    </source>
</evidence>
<dbReference type="GO" id="GO:0015074">
    <property type="term" value="P:DNA integration"/>
    <property type="evidence" value="ECO:0007669"/>
    <property type="project" value="InterPro"/>
</dbReference>
<dbReference type="AlphaFoldDB" id="A0A3S0Z6J9"/>
<evidence type="ECO:0000256" key="1">
    <source>
        <dbReference type="ARBA" id="ARBA00004141"/>
    </source>
</evidence>
<gene>
    <name evidence="13" type="ORF">EGW08_021782</name>
</gene>
<organism evidence="13 14">
    <name type="scientific">Elysia chlorotica</name>
    <name type="common">Eastern emerald elysia</name>
    <name type="synonym">Sea slug</name>
    <dbReference type="NCBI Taxonomy" id="188477"/>
    <lineage>
        <taxon>Eukaryota</taxon>
        <taxon>Metazoa</taxon>
        <taxon>Spiralia</taxon>
        <taxon>Lophotrochozoa</taxon>
        <taxon>Mollusca</taxon>
        <taxon>Gastropoda</taxon>
        <taxon>Heterobranchia</taxon>
        <taxon>Euthyneura</taxon>
        <taxon>Panpulmonata</taxon>
        <taxon>Sacoglossa</taxon>
        <taxon>Placobranchoidea</taxon>
        <taxon>Plakobranchidae</taxon>
        <taxon>Elysia</taxon>
    </lineage>
</organism>
<dbReference type="SUPFAM" id="SSF53098">
    <property type="entry name" value="Ribonuclease H-like"/>
    <property type="match status" value="1"/>
</dbReference>
<dbReference type="InterPro" id="IPR043502">
    <property type="entry name" value="DNA/RNA_pol_sf"/>
</dbReference>
<dbReference type="Pfam" id="PF17917">
    <property type="entry name" value="RT_RNaseH"/>
    <property type="match status" value="1"/>
</dbReference>
<dbReference type="Pfam" id="PF00078">
    <property type="entry name" value="RVT_1"/>
    <property type="match status" value="1"/>
</dbReference>
<dbReference type="GO" id="GO:0003676">
    <property type="term" value="F:nucleic acid binding"/>
    <property type="evidence" value="ECO:0007669"/>
    <property type="project" value="InterPro"/>
</dbReference>
<feature type="domain" description="Reverse transcriptase" evidence="11">
    <location>
        <begin position="157"/>
        <end position="335"/>
    </location>
</feature>
<feature type="domain" description="Integrase catalytic" evidence="12">
    <location>
        <begin position="703"/>
        <end position="806"/>
    </location>
</feature>
<evidence type="ECO:0000313" key="14">
    <source>
        <dbReference type="Proteomes" id="UP000271974"/>
    </source>
</evidence>
<dbReference type="OrthoDB" id="6239317at2759"/>
<comment type="subcellular location">
    <subcellularLocation>
        <location evidence="1">Membrane</location>
        <topology evidence="1">Multi-pass membrane protein</topology>
    </subcellularLocation>
</comment>
<evidence type="ECO:0000256" key="4">
    <source>
        <dbReference type="ARBA" id="ARBA00022695"/>
    </source>
</evidence>
<dbReference type="PROSITE" id="PS50994">
    <property type="entry name" value="INTEGRASE"/>
    <property type="match status" value="1"/>
</dbReference>
<keyword evidence="9" id="KW-1133">Transmembrane helix</keyword>
<dbReference type="InterPro" id="IPR043128">
    <property type="entry name" value="Rev_trsase/Diguanyl_cyclase"/>
</dbReference>
<keyword evidence="7" id="KW-0378">Hydrolase</keyword>
<keyword evidence="6" id="KW-0255">Endonuclease</keyword>
<dbReference type="FunFam" id="3.10.20.370:FF:000001">
    <property type="entry name" value="Retrovirus-related Pol polyprotein from transposon 17.6-like protein"/>
    <property type="match status" value="1"/>
</dbReference>
<evidence type="ECO:0000313" key="13">
    <source>
        <dbReference type="EMBL" id="RUS70453.1"/>
    </source>
</evidence>
<evidence type="ECO:0000256" key="10">
    <source>
        <dbReference type="ARBA" id="ARBA00023136"/>
    </source>
</evidence>
<proteinExistence type="predicted"/>
<dbReference type="Gene3D" id="3.10.10.10">
    <property type="entry name" value="HIV Type 1 Reverse Transcriptase, subunit A, domain 1"/>
    <property type="match status" value="1"/>
</dbReference>
<keyword evidence="10" id="KW-0472">Membrane</keyword>
<dbReference type="SUPFAM" id="SSF81324">
    <property type="entry name" value="Voltage-gated potassium channels"/>
    <property type="match status" value="1"/>
</dbReference>
<evidence type="ECO:0000256" key="2">
    <source>
        <dbReference type="ARBA" id="ARBA00022679"/>
    </source>
</evidence>
<dbReference type="Pfam" id="PF17921">
    <property type="entry name" value="Integrase_H2C2"/>
    <property type="match status" value="1"/>
</dbReference>
<dbReference type="CDD" id="cd09274">
    <property type="entry name" value="RNase_HI_RT_Ty3"/>
    <property type="match status" value="1"/>
</dbReference>
<evidence type="ECO:0000259" key="12">
    <source>
        <dbReference type="PROSITE" id="PS50994"/>
    </source>
</evidence>
<protein>
    <recommendedName>
        <fullName evidence="15">Integrase catalytic domain-containing protein</fullName>
    </recommendedName>
</protein>
<dbReference type="GO" id="GO:0016787">
    <property type="term" value="F:hydrolase activity"/>
    <property type="evidence" value="ECO:0007669"/>
    <property type="project" value="UniProtKB-KW"/>
</dbReference>
<keyword evidence="8" id="KW-0695">RNA-directed DNA polymerase</keyword>
<dbReference type="SUPFAM" id="SSF56672">
    <property type="entry name" value="DNA/RNA polymerases"/>
    <property type="match status" value="1"/>
</dbReference>
<dbReference type="GO" id="GO:0005216">
    <property type="term" value="F:monoatomic ion channel activity"/>
    <property type="evidence" value="ECO:0007669"/>
    <property type="project" value="InterPro"/>
</dbReference>
<accession>A0A3S0Z6J9</accession>
<dbReference type="Gene3D" id="3.30.420.10">
    <property type="entry name" value="Ribonuclease H-like superfamily/Ribonuclease H"/>
    <property type="match status" value="1"/>
</dbReference>
<dbReference type="InterPro" id="IPR001584">
    <property type="entry name" value="Integrase_cat-core"/>
</dbReference>
<dbReference type="InterPro" id="IPR036397">
    <property type="entry name" value="RNaseH_sf"/>
</dbReference>
<dbReference type="InterPro" id="IPR041588">
    <property type="entry name" value="Integrase_H2C2"/>
</dbReference>
<keyword evidence="2" id="KW-0808">Transferase</keyword>
<evidence type="ECO:0000256" key="5">
    <source>
        <dbReference type="ARBA" id="ARBA00022722"/>
    </source>
</evidence>
<dbReference type="GO" id="GO:0004519">
    <property type="term" value="F:endonuclease activity"/>
    <property type="evidence" value="ECO:0007669"/>
    <property type="project" value="UniProtKB-KW"/>
</dbReference>
<dbReference type="InterPro" id="IPR041373">
    <property type="entry name" value="RT_RNaseH"/>
</dbReference>
<comment type="caution">
    <text evidence="13">The sequence shown here is derived from an EMBL/GenBank/DDBJ whole genome shotgun (WGS) entry which is preliminary data.</text>
</comment>
<sequence length="856" mass="97438">MSTLDECILLIGDVQQPSRAGELWSVVQHLSVNPEGTITFYWKAAVSLAILYNCLLIIARMAFQELRQEYVFTVLDLVCDAIYLLDLVVESRTSFLSDGLVVTDSSEMRQHYRQKPHFQTDLLAVCPSHTLALLLSARHPPYALRSAIEDELERLKNADIIEKVEFSDWATPIVPVLKKDKSVRICGDYKTTVNRVIHQDQHPIPLIDELAHKLAGGVKFSKLDFSNAYTQLNLNAESRKLTTINTHKGLFRYKRLCFGFSSCPSIFQRVMEGIFLQIPNCVIYFDDLYITGCDDRTHLQTLNTVLELCKDRGLRIRREKCEFLQDEVNFLGYRLNRDGLQPQPEKLRAIRDAPRPTNVNELRAYLGLVNYYCKFIHNASSLLAPLYDLLHKGVKWHWGREQQRAFDTSKTSLSSDKLLVHFDPNKQLILTCDASPRGVGAILSHRDQQGERPIAYASRSLNAAEQNYAQIDREALSLIFGVTKFRKYIIGHQIELYTDHKPLLGLFGEHKAFPENASARVQRWALILSGYSYRLAYRPGHQNNADALSRLPLPETPLVSEPPDAVDHLFNFVDELPVTATDIAKETLKDPLLKQVFNFAARGWPSKPSDDVRAFTARKHEISIDNGCLLWGTRVIIPTSLRSRVLDILHETHIGISRMKAQARSWVWWPLLDYDIERLAKTCAICEQYQKSPPKAPLHPWDWPQQPWSRVHMDFAGPFLGKMFLIIIDAHSKWIDIKIMSKITASDTILELREVFSTFGLPEVIVTDNGPTWTSELFQNFLAHNGVKHITSAPYSPSTNGLAERVRCDILCCAVLRCVVMCCAVMCCDILCCDVMYYAVMCCDILCCAVLYCAVL</sequence>
<evidence type="ECO:0008006" key="15">
    <source>
        <dbReference type="Google" id="ProtNLM"/>
    </source>
</evidence>
<dbReference type="Gene3D" id="3.10.20.370">
    <property type="match status" value="1"/>
</dbReference>
<evidence type="ECO:0000256" key="6">
    <source>
        <dbReference type="ARBA" id="ARBA00022759"/>
    </source>
</evidence>
<dbReference type="PROSITE" id="PS50878">
    <property type="entry name" value="RT_POL"/>
    <property type="match status" value="1"/>
</dbReference>
<dbReference type="InterPro" id="IPR012337">
    <property type="entry name" value="RNaseH-like_sf"/>
</dbReference>
<keyword evidence="14" id="KW-1185">Reference proteome</keyword>
<evidence type="ECO:0000256" key="3">
    <source>
        <dbReference type="ARBA" id="ARBA00022692"/>
    </source>
</evidence>
<reference evidence="13 14" key="1">
    <citation type="submission" date="2019-01" db="EMBL/GenBank/DDBJ databases">
        <title>A draft genome assembly of the solar-powered sea slug Elysia chlorotica.</title>
        <authorList>
            <person name="Cai H."/>
            <person name="Li Q."/>
            <person name="Fang X."/>
            <person name="Li J."/>
            <person name="Curtis N.E."/>
            <person name="Altenburger A."/>
            <person name="Shibata T."/>
            <person name="Feng M."/>
            <person name="Maeda T."/>
            <person name="Schwartz J.A."/>
            <person name="Shigenobu S."/>
            <person name="Lundholm N."/>
            <person name="Nishiyama T."/>
            <person name="Yang H."/>
            <person name="Hasebe M."/>
            <person name="Li S."/>
            <person name="Pierce S.K."/>
            <person name="Wang J."/>
        </authorList>
    </citation>
    <scope>NUCLEOTIDE SEQUENCE [LARGE SCALE GENOMIC DNA]</scope>
    <source>
        <strain evidence="13">EC2010</strain>
        <tissue evidence="13">Whole organism of an adult</tissue>
    </source>
</reference>
<dbReference type="FunFam" id="3.30.70.270:FF:000026">
    <property type="entry name" value="Transposon Ty3-G Gag-Pol polyprotein"/>
    <property type="match status" value="1"/>
</dbReference>
<dbReference type="Pfam" id="PF00665">
    <property type="entry name" value="rve"/>
    <property type="match status" value="1"/>
</dbReference>
<keyword evidence="4" id="KW-0548">Nucleotidyltransferase</keyword>
<dbReference type="InterPro" id="IPR050951">
    <property type="entry name" value="Retrovirus_Pol_polyprotein"/>
</dbReference>
<dbReference type="Proteomes" id="UP000271974">
    <property type="component" value="Unassembled WGS sequence"/>
</dbReference>
<dbReference type="EMBL" id="RQTK01001406">
    <property type="protein sequence ID" value="RUS70453.1"/>
    <property type="molecule type" value="Genomic_DNA"/>
</dbReference>
<dbReference type="InterPro" id="IPR005821">
    <property type="entry name" value="Ion_trans_dom"/>
</dbReference>
<keyword evidence="3" id="KW-0812">Transmembrane</keyword>
<dbReference type="Gene3D" id="1.10.340.70">
    <property type="match status" value="1"/>
</dbReference>
<dbReference type="GO" id="GO:0003964">
    <property type="term" value="F:RNA-directed DNA polymerase activity"/>
    <property type="evidence" value="ECO:0007669"/>
    <property type="project" value="UniProtKB-KW"/>
</dbReference>